<dbReference type="PANTHER" id="PTHR37559:SF1">
    <property type="entry name" value="PAREP6 PART 2, AUTHENTIC FRAMESHIFT"/>
    <property type="match status" value="1"/>
</dbReference>
<protein>
    <recommendedName>
        <fullName evidence="3">PaREP6</fullName>
    </recommendedName>
</protein>
<dbReference type="EMBL" id="DRUB01000113">
    <property type="protein sequence ID" value="HHR96345.1"/>
    <property type="molecule type" value="Genomic_DNA"/>
</dbReference>
<comment type="caution">
    <text evidence="1">The sequence shown here is derived from an EMBL/GenBank/DDBJ whole genome shotgun (WGS) entry which is preliminary data.</text>
</comment>
<accession>A0A7C5XNZ4</accession>
<evidence type="ECO:0008006" key="3">
    <source>
        <dbReference type="Google" id="ProtNLM"/>
    </source>
</evidence>
<name>A0A7C5XNZ4_9CREN</name>
<organism evidence="1">
    <name type="scientific">Ignisphaera aggregans</name>
    <dbReference type="NCBI Taxonomy" id="334771"/>
    <lineage>
        <taxon>Archaea</taxon>
        <taxon>Thermoproteota</taxon>
        <taxon>Thermoprotei</taxon>
        <taxon>Desulfurococcales</taxon>
        <taxon>Desulfurococcaceae</taxon>
        <taxon>Ignisphaera</taxon>
    </lineage>
</organism>
<evidence type="ECO:0000313" key="2">
    <source>
        <dbReference type="EMBL" id="HHR96345.1"/>
    </source>
</evidence>
<gene>
    <name evidence="2" type="ORF">ENL47_05940</name>
    <name evidence="1" type="ORF">ENM84_00925</name>
</gene>
<proteinExistence type="predicted"/>
<reference evidence="1" key="1">
    <citation type="journal article" date="2020" name="mSystems">
        <title>Genome- and Community-Level Interaction Insights into Carbon Utilization and Element Cycling Functions of Hydrothermarchaeota in Hydrothermal Sediment.</title>
        <authorList>
            <person name="Zhou Z."/>
            <person name="Liu Y."/>
            <person name="Xu W."/>
            <person name="Pan J."/>
            <person name="Luo Z.H."/>
            <person name="Li M."/>
        </authorList>
    </citation>
    <scope>NUCLEOTIDE SEQUENCE [LARGE SCALE GENOMIC DNA]</scope>
    <source>
        <strain evidence="2">SpSt-1</strain>
        <strain evidence="1">SpSt-1121</strain>
    </source>
</reference>
<sequence>MNENILKEWVERFREAREIRRRYANWEFIKSQPPRIRVALEYYIETGDFRTAAKIADMGVDEFVYMAKDLANIPTVD</sequence>
<dbReference type="AlphaFoldDB" id="A0A7C5XNZ4"/>
<dbReference type="PANTHER" id="PTHR37559">
    <property type="entry name" value="PAREP6 PART 2, AUTHENTIC FRAMESHIFT"/>
    <property type="match status" value="1"/>
</dbReference>
<evidence type="ECO:0000313" key="1">
    <source>
        <dbReference type="EMBL" id="HHP81205.1"/>
    </source>
</evidence>
<dbReference type="EMBL" id="DRZI01000030">
    <property type="protein sequence ID" value="HHP81205.1"/>
    <property type="molecule type" value="Genomic_DNA"/>
</dbReference>